<comment type="caution">
    <text evidence="1">The sequence shown here is derived from an EMBL/GenBank/DDBJ whole genome shotgun (WGS) entry which is preliminary data.</text>
</comment>
<organism evidence="1 2">
    <name type="scientific">Sorghum bicolor</name>
    <name type="common">Sorghum</name>
    <name type="synonym">Sorghum vulgare</name>
    <dbReference type="NCBI Taxonomy" id="4558"/>
    <lineage>
        <taxon>Eukaryota</taxon>
        <taxon>Viridiplantae</taxon>
        <taxon>Streptophyta</taxon>
        <taxon>Embryophyta</taxon>
        <taxon>Tracheophyta</taxon>
        <taxon>Spermatophyta</taxon>
        <taxon>Magnoliopsida</taxon>
        <taxon>Liliopsida</taxon>
        <taxon>Poales</taxon>
        <taxon>Poaceae</taxon>
        <taxon>PACMAD clade</taxon>
        <taxon>Panicoideae</taxon>
        <taxon>Andropogonodae</taxon>
        <taxon>Andropogoneae</taxon>
        <taxon>Sorghinae</taxon>
        <taxon>Sorghum</taxon>
    </lineage>
</organism>
<reference evidence="1" key="1">
    <citation type="journal article" date="2019" name="BMC Genomics">
        <title>A new reference genome for Sorghum bicolor reveals high levels of sequence similarity between sweet and grain genotypes: implications for the genetics of sugar metabolism.</title>
        <authorList>
            <person name="Cooper E.A."/>
            <person name="Brenton Z.W."/>
            <person name="Flinn B.S."/>
            <person name="Jenkins J."/>
            <person name="Shu S."/>
            <person name="Flowers D."/>
            <person name="Luo F."/>
            <person name="Wang Y."/>
            <person name="Xia P."/>
            <person name="Barry K."/>
            <person name="Daum C."/>
            <person name="Lipzen A."/>
            <person name="Yoshinaga Y."/>
            <person name="Schmutz J."/>
            <person name="Saski C."/>
            <person name="Vermerris W."/>
            <person name="Kresovich S."/>
        </authorList>
    </citation>
    <scope>NUCLEOTIDE SEQUENCE</scope>
</reference>
<sequence length="75" mass="8474">MDWVGDEIDRSAGRYSATAGEQVVAVLPWQGAMQRKQVAQAAQPPLWRSMRSGLMVRPAPDQLLGRACEWRREHI</sequence>
<evidence type="ECO:0000313" key="1">
    <source>
        <dbReference type="EMBL" id="KAG0521635.1"/>
    </source>
</evidence>
<name>A0A921U8M9_SORBI</name>
<dbReference type="EMBL" id="CM027687">
    <property type="protein sequence ID" value="KAG0521635.1"/>
    <property type="molecule type" value="Genomic_DNA"/>
</dbReference>
<accession>A0A921U8M9</accession>
<evidence type="ECO:0000313" key="2">
    <source>
        <dbReference type="Proteomes" id="UP000807115"/>
    </source>
</evidence>
<dbReference type="AlphaFoldDB" id="A0A921U8M9"/>
<gene>
    <name evidence="1" type="ORF">BDA96_08G178100</name>
</gene>
<dbReference type="Proteomes" id="UP000807115">
    <property type="component" value="Chromosome 8"/>
</dbReference>
<protein>
    <submittedName>
        <fullName evidence="1">Uncharacterized protein</fullName>
    </submittedName>
</protein>
<proteinExistence type="predicted"/>
<reference evidence="1" key="2">
    <citation type="submission" date="2020-10" db="EMBL/GenBank/DDBJ databases">
        <authorList>
            <person name="Cooper E.A."/>
            <person name="Brenton Z.W."/>
            <person name="Flinn B.S."/>
            <person name="Jenkins J."/>
            <person name="Shu S."/>
            <person name="Flowers D."/>
            <person name="Luo F."/>
            <person name="Wang Y."/>
            <person name="Xia P."/>
            <person name="Barry K."/>
            <person name="Daum C."/>
            <person name="Lipzen A."/>
            <person name="Yoshinaga Y."/>
            <person name="Schmutz J."/>
            <person name="Saski C."/>
            <person name="Vermerris W."/>
            <person name="Kresovich S."/>
        </authorList>
    </citation>
    <scope>NUCLEOTIDE SEQUENCE</scope>
</reference>